<accession>A0A4W3GNV6</accession>
<protein>
    <submittedName>
        <fullName evidence="1">Transport and Golgi organization protein 2 homolog</fullName>
    </submittedName>
</protein>
<name>A0A4W3GNV6_CALMI</name>
<proteinExistence type="predicted"/>
<dbReference type="GeneTree" id="ENSGT00390000012733"/>
<dbReference type="Ensembl" id="ENSCMIT00000005405.1">
    <property type="protein sequence ID" value="ENSCMIP00000005221.1"/>
    <property type="gene ID" value="ENSCMIG00000003071.1"/>
</dbReference>
<gene>
    <name evidence="1" type="primary">LOC103188623</name>
</gene>
<reference evidence="1" key="5">
    <citation type="submission" date="2025-09" db="UniProtKB">
        <authorList>
            <consortium name="Ensembl"/>
        </authorList>
    </citation>
    <scope>IDENTIFICATION</scope>
</reference>
<dbReference type="Proteomes" id="UP000314986">
    <property type="component" value="Unassembled WGS sequence"/>
</dbReference>
<organism evidence="1 2">
    <name type="scientific">Callorhinchus milii</name>
    <name type="common">Ghost shark</name>
    <dbReference type="NCBI Taxonomy" id="7868"/>
    <lineage>
        <taxon>Eukaryota</taxon>
        <taxon>Metazoa</taxon>
        <taxon>Chordata</taxon>
        <taxon>Craniata</taxon>
        <taxon>Vertebrata</taxon>
        <taxon>Chondrichthyes</taxon>
        <taxon>Holocephali</taxon>
        <taxon>Chimaeriformes</taxon>
        <taxon>Callorhinchidae</taxon>
        <taxon>Callorhinchus</taxon>
    </lineage>
</organism>
<sequence>MMVVPCLHRLILAANRDEYYHRPAKSAQFWSHNPEVLSGLDMEEGRQGGAWLGVSRSGRLSGISNCLLLPLRPDAKGKGCLVADFLASELDCLSYTQKVAKEANQYNGFNLICAEFQQFQKAVMCYFNNFNNSNPVLLEPGIYGLGNATLNTPWTKLLYGKRLFTNVINRAVEIAGDSLTQRLMHILSNKESQLPDPLLEETLLTHNYMQNHVEEFSALCVESPSIGTRTHTVILINAKGEVTFTERTLVSKETAQWQTSSFRFTIHP</sequence>
<dbReference type="GO" id="GO:0009306">
    <property type="term" value="P:protein secretion"/>
    <property type="evidence" value="ECO:0007669"/>
    <property type="project" value="TreeGrafter"/>
</dbReference>
<dbReference type="InterPro" id="IPR008551">
    <property type="entry name" value="TANGO2"/>
</dbReference>
<reference evidence="2" key="3">
    <citation type="journal article" date="2014" name="Nature">
        <title>Elephant shark genome provides unique insights into gnathostome evolution.</title>
        <authorList>
            <consortium name="International Elephant Shark Genome Sequencing Consortium"/>
            <person name="Venkatesh B."/>
            <person name="Lee A.P."/>
            <person name="Ravi V."/>
            <person name="Maurya A.K."/>
            <person name="Lian M.M."/>
            <person name="Swann J.B."/>
            <person name="Ohta Y."/>
            <person name="Flajnik M.F."/>
            <person name="Sutoh Y."/>
            <person name="Kasahara M."/>
            <person name="Hoon S."/>
            <person name="Gangu V."/>
            <person name="Roy S.W."/>
            <person name="Irimia M."/>
            <person name="Korzh V."/>
            <person name="Kondrychyn I."/>
            <person name="Lim Z.W."/>
            <person name="Tay B.H."/>
            <person name="Tohari S."/>
            <person name="Kong K.W."/>
            <person name="Ho S."/>
            <person name="Lorente-Galdos B."/>
            <person name="Quilez J."/>
            <person name="Marques-Bonet T."/>
            <person name="Raney B.J."/>
            <person name="Ingham P.W."/>
            <person name="Tay A."/>
            <person name="Hillier L.W."/>
            <person name="Minx P."/>
            <person name="Boehm T."/>
            <person name="Wilson R.K."/>
            <person name="Brenner S."/>
            <person name="Warren W.C."/>
        </authorList>
    </citation>
    <scope>NUCLEOTIDE SEQUENCE [LARGE SCALE GENOMIC DNA]</scope>
</reference>
<dbReference type="AlphaFoldDB" id="A0A4W3GNV6"/>
<reference evidence="1" key="4">
    <citation type="submission" date="2025-08" db="UniProtKB">
        <authorList>
            <consortium name="Ensembl"/>
        </authorList>
    </citation>
    <scope>IDENTIFICATION</scope>
</reference>
<reference evidence="2" key="2">
    <citation type="journal article" date="2007" name="PLoS Biol.">
        <title>Survey sequencing and comparative analysis of the elephant shark (Callorhinchus milii) genome.</title>
        <authorList>
            <person name="Venkatesh B."/>
            <person name="Kirkness E.F."/>
            <person name="Loh Y.H."/>
            <person name="Halpern A.L."/>
            <person name="Lee A.P."/>
            <person name="Johnson J."/>
            <person name="Dandona N."/>
            <person name="Viswanathan L.D."/>
            <person name="Tay A."/>
            <person name="Venter J.C."/>
            <person name="Strausberg R.L."/>
            <person name="Brenner S."/>
        </authorList>
    </citation>
    <scope>NUCLEOTIDE SEQUENCE [LARGE SCALE GENOMIC DNA]</scope>
</reference>
<dbReference type="GO" id="GO:0007030">
    <property type="term" value="P:Golgi organization"/>
    <property type="evidence" value="ECO:0007669"/>
    <property type="project" value="TreeGrafter"/>
</dbReference>
<keyword evidence="2" id="KW-1185">Reference proteome</keyword>
<evidence type="ECO:0000313" key="1">
    <source>
        <dbReference type="Ensembl" id="ENSCMIP00000005221.1"/>
    </source>
</evidence>
<dbReference type="PANTHER" id="PTHR17985">
    <property type="entry name" value="SER/THR-RICH PROTEIN T10 IN DGCR REGION"/>
    <property type="match status" value="1"/>
</dbReference>
<dbReference type="OMA" id="RIFHFEL"/>
<dbReference type="InParanoid" id="A0A4W3GNV6"/>
<dbReference type="PANTHER" id="PTHR17985:SF8">
    <property type="entry name" value="TRANSPORT AND GOLGI ORGANIZATION PROTEIN 2 HOMOLOG"/>
    <property type="match status" value="1"/>
</dbReference>
<dbReference type="Pfam" id="PF05742">
    <property type="entry name" value="TANGO2"/>
    <property type="match status" value="1"/>
</dbReference>
<dbReference type="GO" id="GO:0005794">
    <property type="term" value="C:Golgi apparatus"/>
    <property type="evidence" value="ECO:0007669"/>
    <property type="project" value="TreeGrafter"/>
</dbReference>
<reference evidence="2" key="1">
    <citation type="journal article" date="2006" name="Science">
        <title>Ancient noncoding elements conserved in the human genome.</title>
        <authorList>
            <person name="Venkatesh B."/>
            <person name="Kirkness E.F."/>
            <person name="Loh Y.H."/>
            <person name="Halpern A.L."/>
            <person name="Lee A.P."/>
            <person name="Johnson J."/>
            <person name="Dandona N."/>
            <person name="Viswanathan L.D."/>
            <person name="Tay A."/>
            <person name="Venter J.C."/>
            <person name="Strausberg R.L."/>
            <person name="Brenner S."/>
        </authorList>
    </citation>
    <scope>NUCLEOTIDE SEQUENCE [LARGE SCALE GENOMIC DNA]</scope>
</reference>
<evidence type="ECO:0000313" key="2">
    <source>
        <dbReference type="Proteomes" id="UP000314986"/>
    </source>
</evidence>